<evidence type="ECO:0000256" key="4">
    <source>
        <dbReference type="ARBA" id="ARBA00005178"/>
    </source>
</evidence>
<keyword evidence="13 19" id="KW-0479">Metal-binding</keyword>
<dbReference type="Pfam" id="PF02607">
    <property type="entry name" value="B12-binding_2"/>
    <property type="match status" value="1"/>
</dbReference>
<evidence type="ECO:0000256" key="8">
    <source>
        <dbReference type="ARBA" id="ARBA00022603"/>
    </source>
</evidence>
<keyword evidence="8 19" id="KW-0489">Methyltransferase</keyword>
<dbReference type="InterPro" id="IPR003759">
    <property type="entry name" value="Cbl-bd_cap"/>
</dbReference>
<feature type="compositionally biased region" description="Basic and acidic residues" evidence="20">
    <location>
        <begin position="1"/>
        <end position="16"/>
    </location>
</feature>
<feature type="binding site" evidence="19">
    <location>
        <position position="313"/>
    </location>
    <ligand>
        <name>Zn(2+)</name>
        <dbReference type="ChEBI" id="CHEBI:29105"/>
    </ligand>
</feature>
<gene>
    <name evidence="25" type="ORF">VXJ25_08435</name>
</gene>
<dbReference type="InterPro" id="IPR003726">
    <property type="entry name" value="HCY_dom"/>
</dbReference>
<dbReference type="PROSITE" id="PS50970">
    <property type="entry name" value="HCY"/>
    <property type="match status" value="1"/>
</dbReference>
<dbReference type="PANTHER" id="PTHR45833">
    <property type="entry name" value="METHIONINE SYNTHASE"/>
    <property type="match status" value="1"/>
</dbReference>
<evidence type="ECO:0000256" key="1">
    <source>
        <dbReference type="ARBA" id="ARBA00001700"/>
    </source>
</evidence>
<feature type="region of interest" description="Disordered" evidence="20">
    <location>
        <begin position="619"/>
        <end position="660"/>
    </location>
</feature>
<keyword evidence="11 19" id="KW-0808">Transferase</keyword>
<dbReference type="SMART" id="SM01018">
    <property type="entry name" value="B12-binding_2"/>
    <property type="match status" value="1"/>
</dbReference>
<dbReference type="EMBL" id="JAZGJQ010000011">
    <property type="protein sequence ID" value="MEE6148005.1"/>
    <property type="molecule type" value="Genomic_DNA"/>
</dbReference>
<comment type="cofactor">
    <cofactor evidence="2 19">
        <name>Zn(2+)</name>
        <dbReference type="ChEBI" id="CHEBI:29105"/>
    </cofactor>
</comment>
<evidence type="ECO:0000256" key="20">
    <source>
        <dbReference type="SAM" id="MobiDB-lite"/>
    </source>
</evidence>
<evidence type="ECO:0000256" key="10">
    <source>
        <dbReference type="ARBA" id="ARBA00022628"/>
    </source>
</evidence>
<feature type="binding site" evidence="19">
    <location>
        <position position="312"/>
    </location>
    <ligand>
        <name>Zn(2+)</name>
        <dbReference type="ChEBI" id="CHEBI:29105"/>
    </ligand>
</feature>
<evidence type="ECO:0000256" key="5">
    <source>
        <dbReference type="ARBA" id="ARBA00010398"/>
    </source>
</evidence>
<evidence type="ECO:0000256" key="6">
    <source>
        <dbReference type="ARBA" id="ARBA00012032"/>
    </source>
</evidence>
<dbReference type="InterPro" id="IPR006158">
    <property type="entry name" value="Cobalamin-bd"/>
</dbReference>
<feature type="domain" description="Pterin-binding" evidence="22">
    <location>
        <begin position="357"/>
        <end position="602"/>
    </location>
</feature>
<evidence type="ECO:0000256" key="13">
    <source>
        <dbReference type="ARBA" id="ARBA00022723"/>
    </source>
</evidence>
<organism evidence="25 26">
    <name type="scientific">Olsenella absiana</name>
    <dbReference type="NCBI Taxonomy" id="3115222"/>
    <lineage>
        <taxon>Bacteria</taxon>
        <taxon>Bacillati</taxon>
        <taxon>Actinomycetota</taxon>
        <taxon>Coriobacteriia</taxon>
        <taxon>Coriobacteriales</taxon>
        <taxon>Atopobiaceae</taxon>
        <taxon>Olsenella</taxon>
    </lineage>
</organism>
<dbReference type="SUPFAM" id="SSF51717">
    <property type="entry name" value="Dihydropteroate synthetase-like"/>
    <property type="match status" value="1"/>
</dbReference>
<dbReference type="InterPro" id="IPR000489">
    <property type="entry name" value="Pterin-binding_dom"/>
</dbReference>
<comment type="caution">
    <text evidence="25">The sequence shown here is derived from an EMBL/GenBank/DDBJ whole genome shotgun (WGS) entry which is preliminary data.</text>
</comment>
<accession>A0ABU7RBM5</accession>
<comment type="pathway">
    <text evidence="4">Amino-acid biosynthesis; L-methionine biosynthesis via de novo pathway; L-methionine from L-homocysteine (MetH route): step 1/1.</text>
</comment>
<reference evidence="25 26" key="1">
    <citation type="submission" date="2024-01" db="EMBL/GenBank/DDBJ databases">
        <title>Description of Olsenella sp. nov., isolated from pig feces.</title>
        <authorList>
            <person name="Chang Y.-H."/>
        </authorList>
    </citation>
    <scope>NUCLEOTIDE SEQUENCE [LARGE SCALE GENOMIC DNA]</scope>
    <source>
        <strain evidence="25 26">YH-ols2223</strain>
    </source>
</reference>
<evidence type="ECO:0000256" key="12">
    <source>
        <dbReference type="ARBA" id="ARBA00022691"/>
    </source>
</evidence>
<dbReference type="SUPFAM" id="SSF52242">
    <property type="entry name" value="Cobalamin (vitamin B12)-binding domain"/>
    <property type="match status" value="1"/>
</dbReference>
<evidence type="ECO:0000259" key="22">
    <source>
        <dbReference type="PROSITE" id="PS50972"/>
    </source>
</evidence>
<comment type="function">
    <text evidence="17">Catalyzes the transfer of a methyl group from methyl-cobalamin to homocysteine, yielding enzyme-bound cob(I)alamin and methionine. Subsequently, remethylates the cofactor using methyltetrahydrofolate.</text>
</comment>
<dbReference type="Proteomes" id="UP001332931">
    <property type="component" value="Unassembled WGS sequence"/>
</dbReference>
<protein>
    <recommendedName>
        <fullName evidence="7">Methionine synthase</fullName>
        <ecNumber evidence="6">2.1.1.13</ecNumber>
    </recommendedName>
    <alternativeName>
        <fullName evidence="18">5-methyltetrahydrofolate--homocysteine methyltransferase</fullName>
    </alternativeName>
</protein>
<dbReference type="Pfam" id="PF02310">
    <property type="entry name" value="B12-binding"/>
    <property type="match status" value="1"/>
</dbReference>
<evidence type="ECO:0000313" key="25">
    <source>
        <dbReference type="EMBL" id="MEE6148005.1"/>
    </source>
</evidence>
<dbReference type="Pfam" id="PF00809">
    <property type="entry name" value="Pterin_bind"/>
    <property type="match status" value="1"/>
</dbReference>
<keyword evidence="14 19" id="KW-0862">Zinc</keyword>
<dbReference type="InterPro" id="IPR036724">
    <property type="entry name" value="Cobalamin-bd_sf"/>
</dbReference>
<keyword evidence="26" id="KW-1185">Reference proteome</keyword>
<dbReference type="PANTHER" id="PTHR45833:SF1">
    <property type="entry name" value="METHIONINE SYNTHASE"/>
    <property type="match status" value="1"/>
</dbReference>
<evidence type="ECO:0000256" key="18">
    <source>
        <dbReference type="ARBA" id="ARBA00031040"/>
    </source>
</evidence>
<evidence type="ECO:0000256" key="16">
    <source>
        <dbReference type="ARBA" id="ARBA00023285"/>
    </source>
</evidence>
<evidence type="ECO:0000259" key="21">
    <source>
        <dbReference type="PROSITE" id="PS50970"/>
    </source>
</evidence>
<comment type="catalytic activity">
    <reaction evidence="1">
        <text>(6S)-5-methyl-5,6,7,8-tetrahydrofolate + L-homocysteine = (6S)-5,6,7,8-tetrahydrofolate + L-methionine</text>
        <dbReference type="Rhea" id="RHEA:11172"/>
        <dbReference type="ChEBI" id="CHEBI:18608"/>
        <dbReference type="ChEBI" id="CHEBI:57453"/>
        <dbReference type="ChEBI" id="CHEBI:57844"/>
        <dbReference type="ChEBI" id="CHEBI:58199"/>
        <dbReference type="EC" id="2.1.1.13"/>
    </reaction>
</comment>
<feature type="region of interest" description="Disordered" evidence="20">
    <location>
        <begin position="1"/>
        <end position="34"/>
    </location>
</feature>
<dbReference type="InterPro" id="IPR036589">
    <property type="entry name" value="HCY_dom_sf"/>
</dbReference>
<evidence type="ECO:0000256" key="2">
    <source>
        <dbReference type="ARBA" id="ARBA00001947"/>
    </source>
</evidence>
<feature type="domain" description="Hcy-binding" evidence="21">
    <location>
        <begin position="47"/>
        <end position="327"/>
    </location>
</feature>
<dbReference type="RefSeq" id="WP_330958770.1">
    <property type="nucleotide sequence ID" value="NZ_JAZGJQ010000011.1"/>
</dbReference>
<keyword evidence="15" id="KW-0486">Methionine biosynthesis</keyword>
<dbReference type="SUPFAM" id="SSF47644">
    <property type="entry name" value="Methionine synthase domain"/>
    <property type="match status" value="1"/>
</dbReference>
<feature type="binding site" evidence="19">
    <location>
        <position position="247"/>
    </location>
    <ligand>
        <name>Zn(2+)</name>
        <dbReference type="ChEBI" id="CHEBI:29105"/>
    </ligand>
</feature>
<dbReference type="PROSITE" id="PS50972">
    <property type="entry name" value="PTERIN_BINDING"/>
    <property type="match status" value="1"/>
</dbReference>
<evidence type="ECO:0000256" key="11">
    <source>
        <dbReference type="ARBA" id="ARBA00022679"/>
    </source>
</evidence>
<keyword evidence="9" id="KW-0028">Amino-acid biosynthesis</keyword>
<keyword evidence="10" id="KW-0846">Cobalamin</keyword>
<keyword evidence="12" id="KW-0949">S-adenosyl-L-methionine</keyword>
<dbReference type="Gene3D" id="3.20.20.20">
    <property type="entry name" value="Dihydropteroate synthase-like"/>
    <property type="match status" value="1"/>
</dbReference>
<dbReference type="Pfam" id="PF02574">
    <property type="entry name" value="S-methyl_trans"/>
    <property type="match status" value="1"/>
</dbReference>
<evidence type="ECO:0000256" key="3">
    <source>
        <dbReference type="ARBA" id="ARBA00001956"/>
    </source>
</evidence>
<dbReference type="PROSITE" id="PS51332">
    <property type="entry name" value="B12_BINDING"/>
    <property type="match status" value="1"/>
</dbReference>
<dbReference type="EC" id="2.1.1.13" evidence="6"/>
<dbReference type="InterPro" id="IPR050554">
    <property type="entry name" value="Met_Synthase/Corrinoid"/>
</dbReference>
<proteinExistence type="inferred from homology"/>
<evidence type="ECO:0000259" key="24">
    <source>
        <dbReference type="PROSITE" id="PS51337"/>
    </source>
</evidence>
<dbReference type="NCBIfam" id="NF005719">
    <property type="entry name" value="PRK07535.1"/>
    <property type="match status" value="1"/>
</dbReference>
<dbReference type="InterPro" id="IPR011005">
    <property type="entry name" value="Dihydropteroate_synth-like_sf"/>
</dbReference>
<dbReference type="InterPro" id="IPR036594">
    <property type="entry name" value="Meth_synthase_dom"/>
</dbReference>
<dbReference type="Gene3D" id="3.40.50.280">
    <property type="entry name" value="Cobalamin-binding domain"/>
    <property type="match status" value="1"/>
</dbReference>
<evidence type="ECO:0000256" key="15">
    <source>
        <dbReference type="ARBA" id="ARBA00023167"/>
    </source>
</evidence>
<evidence type="ECO:0000256" key="17">
    <source>
        <dbReference type="ARBA" id="ARBA00025552"/>
    </source>
</evidence>
<evidence type="ECO:0000256" key="19">
    <source>
        <dbReference type="PROSITE-ProRule" id="PRU00333"/>
    </source>
</evidence>
<dbReference type="Gene3D" id="3.20.20.330">
    <property type="entry name" value="Homocysteine-binding-like domain"/>
    <property type="match status" value="1"/>
</dbReference>
<evidence type="ECO:0000256" key="14">
    <source>
        <dbReference type="ARBA" id="ARBA00022833"/>
    </source>
</evidence>
<evidence type="ECO:0000256" key="7">
    <source>
        <dbReference type="ARBA" id="ARBA00013998"/>
    </source>
</evidence>
<evidence type="ECO:0000259" key="23">
    <source>
        <dbReference type="PROSITE" id="PS51332"/>
    </source>
</evidence>
<sequence>MANDTDEHTTGEKDARAQAAPAEPAAWVRPPARFGAGARRETRVRDDLLAQVLAGKALLLFDGAMGTQLQERGMAAGELPELLCLTDPALVTDVHAAYVRAGADVVTTNTFGASRQKLAGRAGVDEVFRAAVACARAARPRYVAADIGPTGSLLEPLGTLPFERAYDLFAEEALAAEAAGADLVVIETMTDLAEAKAALLACREMCDLPVFCTMTFGEDGRTFLGTTPEVAAATLSALGADVIGINCSLGPAEVAPLVERMLPWSRVPVMAQANAGLPAVVDGVTTYGVGVEEYAQAVAGMLDAGVTVVGGCCGTTPAYVAAERALLDARTPRPRDVRHDFVVASSQELCALREGDVGVIGERINPTGKRRMKEALRSGNLDYVMGLAIEQAEAGAQILDVNAGLPEIDERATMARLVDDLSGVTSLPLEIDSAVPETIEAAVRRYAGKPLVNSTNGRRDTMASVIPIAAHYGCALVGLTIDEEGIPRTAEGRLAIARRIVGEAERWGIPREDVAIDCLAMAASTDQEAPRAILDGIRLVKRELPGVRTVLGVSNISFGLPFRPLLNATFLAAAFSAGLDLAIMNPMQQRMMDVVNSWRVLSGEDGSAQSYVAAYADRTDAPKPPAQAPGAGAPGEKDAGPRGGDAPAAGGDASGVGGAAPAGELERRAYDLVLSGRKGPLPEVVRELLASHDAMYCVNEVLIPALDEVGERFERGRFFLPQLMASAEAAKAGFDEIREHQAGAGAGVASKGRIALATVKGDIHDIGKNIVRMLLENYGYDVIDLGRDVDPQDFCDAVVRDHVPLAGLSALMTATVPAMAETIALLREQAPWCKVMVGGAVLNPEYAKMVGADFYAKDANESARIAEQVLG</sequence>
<evidence type="ECO:0000313" key="26">
    <source>
        <dbReference type="Proteomes" id="UP001332931"/>
    </source>
</evidence>
<evidence type="ECO:0000256" key="9">
    <source>
        <dbReference type="ARBA" id="ARBA00022605"/>
    </source>
</evidence>
<dbReference type="Gene3D" id="1.10.1240.10">
    <property type="entry name" value="Methionine synthase domain"/>
    <property type="match status" value="1"/>
</dbReference>
<keyword evidence="16" id="KW-0170">Cobalt</keyword>
<dbReference type="PROSITE" id="PS51337">
    <property type="entry name" value="B12_BINDING_NTER"/>
    <property type="match status" value="1"/>
</dbReference>
<comment type="similarity">
    <text evidence="5">Belongs to the vitamin-B12 dependent methionine synthase family.</text>
</comment>
<feature type="domain" description="B12-binding N-terminal" evidence="24">
    <location>
        <begin position="656"/>
        <end position="749"/>
    </location>
</feature>
<feature type="domain" description="B12-binding" evidence="23">
    <location>
        <begin position="751"/>
        <end position="871"/>
    </location>
</feature>
<feature type="compositionally biased region" description="Low complexity" evidence="20">
    <location>
        <begin position="17"/>
        <end position="34"/>
    </location>
</feature>
<name>A0ABU7RBM5_9ACTN</name>
<comment type="cofactor">
    <cofactor evidence="3">
        <name>methylcob(III)alamin</name>
        <dbReference type="ChEBI" id="CHEBI:28115"/>
    </cofactor>
</comment>
<dbReference type="SUPFAM" id="SSF82282">
    <property type="entry name" value="Homocysteine S-methyltransferase"/>
    <property type="match status" value="1"/>
</dbReference>